<dbReference type="Proteomes" id="UP000092605">
    <property type="component" value="Unassembled WGS sequence"/>
</dbReference>
<organism evidence="1 3">
    <name type="scientific">Alkalithermobacter thermoalcaliphilus JW-YL-7 = DSM 7308</name>
    <dbReference type="NCBI Taxonomy" id="1121328"/>
    <lineage>
        <taxon>Bacteria</taxon>
        <taxon>Bacillati</taxon>
        <taxon>Bacillota</taxon>
        <taxon>Clostridia</taxon>
        <taxon>Peptostreptococcales</taxon>
        <taxon>Tepidibacteraceae</taxon>
        <taxon>Alkalithermobacter</taxon>
    </lineage>
</organism>
<evidence type="ECO:0000313" key="2">
    <source>
        <dbReference type="EMBL" id="SHL13632.1"/>
    </source>
</evidence>
<dbReference type="PATRIC" id="fig|1121328.3.peg.1097"/>
<sequence>MFSQMNKRIKIMKFKGIPDGAGGYFDDWKIEEGWEEVATVWAAIEPLRGREFFQAQQAQAEVTHKVTIRYRKDVDKSQIIKYADRRLDIDYIINIDEENKYLEIFCTERI</sequence>
<comment type="caution">
    <text evidence="1">The sequence shown here is derived from an EMBL/GenBank/DDBJ whole genome shotgun (WGS) entry which is preliminary data.</text>
</comment>
<evidence type="ECO:0000313" key="3">
    <source>
        <dbReference type="Proteomes" id="UP000092605"/>
    </source>
</evidence>
<dbReference type="InterPro" id="IPR038666">
    <property type="entry name" value="SSP1_head-tail_sf"/>
</dbReference>
<gene>
    <name evidence="1" type="ORF">JWYL7_1087</name>
    <name evidence="2" type="ORF">SAMN05661008_01528</name>
</gene>
<proteinExistence type="predicted"/>
<dbReference type="EMBL" id="LSFY01000001">
    <property type="protein sequence ID" value="KXZ40012.1"/>
    <property type="molecule type" value="Genomic_DNA"/>
</dbReference>
<dbReference type="InterPro" id="IPR008767">
    <property type="entry name" value="Phage_SPP1_head-tail_adaptor"/>
</dbReference>
<evidence type="ECO:0000313" key="1">
    <source>
        <dbReference type="EMBL" id="KXZ40012.1"/>
    </source>
</evidence>
<dbReference type="STRING" id="1121328.JWYL7_1087"/>
<keyword evidence="4" id="KW-1185">Reference proteome</keyword>
<dbReference type="NCBIfam" id="TIGR01563">
    <property type="entry name" value="gp16_SPP1"/>
    <property type="match status" value="1"/>
</dbReference>
<dbReference type="Proteomes" id="UP000323392">
    <property type="component" value="Unassembled WGS sequence"/>
</dbReference>
<dbReference type="EMBL" id="FRBG01000012">
    <property type="protein sequence ID" value="SHL13632.1"/>
    <property type="molecule type" value="Genomic_DNA"/>
</dbReference>
<protein>
    <submittedName>
        <fullName evidence="1 2">Phage head-tail adaptor</fullName>
    </submittedName>
</protein>
<accession>A0A150FQZ3</accession>
<reference evidence="2 4" key="2">
    <citation type="submission" date="2016-11" db="EMBL/GenBank/DDBJ databases">
        <authorList>
            <person name="Varghese N."/>
            <person name="Submissions S."/>
        </authorList>
    </citation>
    <scope>NUCLEOTIDE SEQUENCE [LARGE SCALE GENOMIC DNA]</scope>
    <source>
        <strain evidence="2 4">DSM 7308</strain>
    </source>
</reference>
<dbReference type="Gene3D" id="2.40.10.270">
    <property type="entry name" value="Bacteriophage SPP1 head-tail adaptor protein"/>
    <property type="match status" value="1"/>
</dbReference>
<evidence type="ECO:0000313" key="4">
    <source>
        <dbReference type="Proteomes" id="UP000323392"/>
    </source>
</evidence>
<name>A0A150FQZ3_CLOPD</name>
<dbReference type="Pfam" id="PF05521">
    <property type="entry name" value="Phage_HCP"/>
    <property type="match status" value="1"/>
</dbReference>
<reference evidence="1 3" key="1">
    <citation type="submission" date="2016-02" db="EMBL/GenBank/DDBJ databases">
        <title>Draft genome sequence for Clostridium paradoxum JW-YL-7.</title>
        <authorList>
            <person name="Utturkar S.M."/>
            <person name="Lancaster A."/>
            <person name="Poole F.L."/>
            <person name="Adams M.W."/>
            <person name="Brown S.D."/>
        </authorList>
    </citation>
    <scope>NUCLEOTIDE SEQUENCE [LARGE SCALE GENOMIC DNA]</scope>
    <source>
        <strain evidence="1 3">JW-YL-7</strain>
    </source>
</reference>
<dbReference type="AlphaFoldDB" id="A0A150FQZ3"/>